<dbReference type="PROSITE" id="PS50089">
    <property type="entry name" value="ZF_RING_2"/>
    <property type="match status" value="1"/>
</dbReference>
<evidence type="ECO:0000256" key="5">
    <source>
        <dbReference type="ARBA" id="ARBA00022833"/>
    </source>
</evidence>
<keyword evidence="6" id="KW-0832">Ubl conjugation</keyword>
<evidence type="ECO:0000256" key="6">
    <source>
        <dbReference type="ARBA" id="ARBA00022843"/>
    </source>
</evidence>
<dbReference type="SUPFAM" id="SSF50044">
    <property type="entry name" value="SH3-domain"/>
    <property type="match status" value="1"/>
</dbReference>
<evidence type="ECO:0000256" key="2">
    <source>
        <dbReference type="ARBA" id="ARBA00022443"/>
    </source>
</evidence>
<dbReference type="InterPro" id="IPR018957">
    <property type="entry name" value="Znf_C3HC4_RING-type"/>
</dbReference>
<evidence type="ECO:0000256" key="8">
    <source>
        <dbReference type="PROSITE-ProRule" id="PRU00192"/>
    </source>
</evidence>
<evidence type="ECO:0000259" key="11">
    <source>
        <dbReference type="PROSITE" id="PS50089"/>
    </source>
</evidence>
<comment type="similarity">
    <text evidence="1">Belongs to the SH3RF family.</text>
</comment>
<feature type="compositionally biased region" description="Basic and acidic residues" evidence="9">
    <location>
        <begin position="123"/>
        <end position="133"/>
    </location>
</feature>
<keyword evidence="2 8" id="KW-0728">SH3 domain</keyword>
<dbReference type="SMART" id="SM00184">
    <property type="entry name" value="RING"/>
    <property type="match status" value="1"/>
</dbReference>
<name>A0ABR2HL29_9PEZI</name>
<accession>A0ABR2HL29</accession>
<dbReference type="InterPro" id="IPR001841">
    <property type="entry name" value="Znf_RING"/>
</dbReference>
<feature type="compositionally biased region" description="Basic and acidic residues" evidence="9">
    <location>
        <begin position="98"/>
        <end position="114"/>
    </location>
</feature>
<keyword evidence="3" id="KW-0479">Metal-binding</keyword>
<sequence length="952" mass="106113">MDSPRPAVDLEKELTCSICTEVLYQPLTLLDCLHTFCGSCLRDWFSWQASAAENSPDPPPAGTNIATCPSCRAPVRDTRHNATVATLLEMFLSAHPDKARSDADKDEMHQKYKPGDNVVPKIRGSEKSPEEQRIDVLERQMLEQARDLSLRDAGVSSSSGHRQARHRREQHVRDHEGSSRSDRESSRDSRHRGETHDRTRRANREEERRRRAATDPNVLLRPSGNSSSEERRHRRGDSRQPSRDSSRTRRRAVEHQSSIRSLISSSDVDSRDMEKEIEDFARQIQEEGLLDGLDLSNLDLSQNDELSRKITEAYRRRQLQRSRQESSRRTNTRSPTRRPETSASSSRPPISDTSRPTSRNRANSAHARSNSSTSLFDDRSRPPVSTTHLEVRNNPERRRRRTASTGRSATDPIRPSTADPRPTTRSQTDLTLRQQAHELANRRPSVADSRSSSMPTGITSPQATAGATFSERASAAQHPASPPIGSTADTPSGAAPKRRPASVMVSANNPLPSLGMPSSPNHGRTRSMSQYYQEPSITCSRCGRSHIEYDLHYNCGICHNGDWNLCTDCYRAGKGCLHWFGFGYSAFKKWERAQAAGNEELEHPHMLTSNRYLPPKTTPGGADGRRTMTTEDPMKRLQSGMFCARCSTWANECYWRCDFCNEGDWGFCNNCVNQGHCCTHSLLPLTHFTPSSSHSPPASPRSPRPPPPSASLLTGPNAISIGNFRPLTFTTTCDICRVAIAPSQSRYHCYSCTSTVVPDTEPGDYDICVTCYDGLVSSRRISVENGPAGWGRCPKGHRMVIVEFEDTRGGQRRYIAQDLVGGWDLQMEPYSVPNDTEQPLELQKWKWLGPDRSRMERLVTVDVAATAPTGPPWTTTFPANGGCGMTAVARWSWYPKPGSDDELLVPRGAEVREVEDMNSEWFFGCYMGSTGLFPAPYVKVIGNPAGNGSNNA</sequence>
<dbReference type="SMART" id="SM00326">
    <property type="entry name" value="SH3"/>
    <property type="match status" value="1"/>
</dbReference>
<keyword evidence="4 7" id="KW-0863">Zinc-finger</keyword>
<evidence type="ECO:0000256" key="4">
    <source>
        <dbReference type="ARBA" id="ARBA00022771"/>
    </source>
</evidence>
<feature type="compositionally biased region" description="Basic and acidic residues" evidence="9">
    <location>
        <begin position="237"/>
        <end position="254"/>
    </location>
</feature>
<evidence type="ECO:0000256" key="9">
    <source>
        <dbReference type="SAM" id="MobiDB-lite"/>
    </source>
</evidence>
<feature type="compositionally biased region" description="Polar residues" evidence="9">
    <location>
        <begin position="505"/>
        <end position="529"/>
    </location>
</feature>
<evidence type="ECO:0000256" key="1">
    <source>
        <dbReference type="ARBA" id="ARBA00008649"/>
    </source>
</evidence>
<dbReference type="PROSITE" id="PS00518">
    <property type="entry name" value="ZF_RING_1"/>
    <property type="match status" value="1"/>
</dbReference>
<evidence type="ECO:0000256" key="3">
    <source>
        <dbReference type="ARBA" id="ARBA00022723"/>
    </source>
</evidence>
<feature type="compositionally biased region" description="Pro residues" evidence="9">
    <location>
        <begin position="697"/>
        <end position="709"/>
    </location>
</feature>
<dbReference type="Gene3D" id="2.30.30.40">
    <property type="entry name" value="SH3 Domains"/>
    <property type="match status" value="1"/>
</dbReference>
<evidence type="ECO:0000259" key="10">
    <source>
        <dbReference type="PROSITE" id="PS50002"/>
    </source>
</evidence>
<feature type="region of interest" description="Disordered" evidence="9">
    <location>
        <begin position="609"/>
        <end position="628"/>
    </location>
</feature>
<dbReference type="InterPro" id="IPR017907">
    <property type="entry name" value="Znf_RING_CS"/>
</dbReference>
<dbReference type="InterPro" id="IPR036028">
    <property type="entry name" value="SH3-like_dom_sf"/>
</dbReference>
<proteinExistence type="inferred from homology"/>
<gene>
    <name evidence="12" type="ORF">PGQ11_015316</name>
</gene>
<evidence type="ECO:0000313" key="13">
    <source>
        <dbReference type="Proteomes" id="UP001390339"/>
    </source>
</evidence>
<comment type="caution">
    <text evidence="12">The sequence shown here is derived from an EMBL/GenBank/DDBJ whole genome shotgun (WGS) entry which is preliminary data.</text>
</comment>
<dbReference type="Gene3D" id="3.30.40.10">
    <property type="entry name" value="Zinc/RING finger domain, C3HC4 (zinc finger)"/>
    <property type="match status" value="1"/>
</dbReference>
<feature type="domain" description="RING-type" evidence="11">
    <location>
        <begin position="16"/>
        <end position="72"/>
    </location>
</feature>
<dbReference type="Pfam" id="PF00097">
    <property type="entry name" value="zf-C3HC4"/>
    <property type="match status" value="1"/>
</dbReference>
<dbReference type="InterPro" id="IPR052256">
    <property type="entry name" value="E3_ubiquitin-ligase_CHFR"/>
</dbReference>
<evidence type="ECO:0000313" key="12">
    <source>
        <dbReference type="EMBL" id="KAK8848836.1"/>
    </source>
</evidence>
<feature type="compositionally biased region" description="Low complexity" evidence="9">
    <location>
        <begin position="357"/>
        <end position="374"/>
    </location>
</feature>
<feature type="compositionally biased region" description="Low complexity" evidence="9">
    <location>
        <begin position="258"/>
        <end position="267"/>
    </location>
</feature>
<dbReference type="PANTHER" id="PTHR16079">
    <property type="entry name" value="UBIQUITIN LIGASE PROTEIN CHFR"/>
    <property type="match status" value="1"/>
</dbReference>
<feature type="compositionally biased region" description="Basic and acidic residues" evidence="9">
    <location>
        <begin position="171"/>
        <end position="213"/>
    </location>
</feature>
<dbReference type="PANTHER" id="PTHR16079:SF4">
    <property type="entry name" value="E3 UBIQUITIN-PROTEIN LIGASE CHFR"/>
    <property type="match status" value="1"/>
</dbReference>
<feature type="region of interest" description="Disordered" evidence="9">
    <location>
        <begin position="313"/>
        <end position="529"/>
    </location>
</feature>
<evidence type="ECO:0000256" key="7">
    <source>
        <dbReference type="PROSITE-ProRule" id="PRU00175"/>
    </source>
</evidence>
<feature type="region of interest" description="Disordered" evidence="9">
    <location>
        <begin position="147"/>
        <end position="274"/>
    </location>
</feature>
<dbReference type="InterPro" id="IPR001452">
    <property type="entry name" value="SH3_domain"/>
</dbReference>
<feature type="region of interest" description="Disordered" evidence="9">
    <location>
        <begin position="98"/>
        <end position="133"/>
    </location>
</feature>
<keyword evidence="13" id="KW-1185">Reference proteome</keyword>
<keyword evidence="5" id="KW-0862">Zinc</keyword>
<protein>
    <submittedName>
        <fullName evidence="12">Vesicular transport-associated repeat protein</fullName>
    </submittedName>
</protein>
<organism evidence="12 13">
    <name type="scientific">Apiospora arundinis</name>
    <dbReference type="NCBI Taxonomy" id="335852"/>
    <lineage>
        <taxon>Eukaryota</taxon>
        <taxon>Fungi</taxon>
        <taxon>Dikarya</taxon>
        <taxon>Ascomycota</taxon>
        <taxon>Pezizomycotina</taxon>
        <taxon>Sordariomycetes</taxon>
        <taxon>Xylariomycetidae</taxon>
        <taxon>Amphisphaeriales</taxon>
        <taxon>Apiosporaceae</taxon>
        <taxon>Apiospora</taxon>
    </lineage>
</organism>
<dbReference type="SUPFAM" id="SSF57850">
    <property type="entry name" value="RING/U-box"/>
    <property type="match status" value="3"/>
</dbReference>
<dbReference type="EMBL" id="JAPCWZ010000010">
    <property type="protein sequence ID" value="KAK8848836.1"/>
    <property type="molecule type" value="Genomic_DNA"/>
</dbReference>
<feature type="region of interest" description="Disordered" evidence="9">
    <location>
        <begin position="689"/>
        <end position="715"/>
    </location>
</feature>
<feature type="domain" description="SH3" evidence="10">
    <location>
        <begin position="882"/>
        <end position="943"/>
    </location>
</feature>
<dbReference type="InterPro" id="IPR013083">
    <property type="entry name" value="Znf_RING/FYVE/PHD"/>
</dbReference>
<feature type="compositionally biased region" description="Polar residues" evidence="9">
    <location>
        <begin position="448"/>
        <end position="467"/>
    </location>
</feature>
<dbReference type="PROSITE" id="PS50002">
    <property type="entry name" value="SH3"/>
    <property type="match status" value="1"/>
</dbReference>
<reference evidence="12 13" key="1">
    <citation type="journal article" date="2024" name="IMA Fungus">
        <title>Apiospora arundinis, a panoply of carbohydrate-active enzymes and secondary metabolites.</title>
        <authorList>
            <person name="Sorensen T."/>
            <person name="Petersen C."/>
            <person name="Muurmann A.T."/>
            <person name="Christiansen J.V."/>
            <person name="Brundto M.L."/>
            <person name="Overgaard C.K."/>
            <person name="Boysen A.T."/>
            <person name="Wollenberg R.D."/>
            <person name="Larsen T.O."/>
            <person name="Sorensen J.L."/>
            <person name="Nielsen K.L."/>
            <person name="Sondergaard T.E."/>
        </authorList>
    </citation>
    <scope>NUCLEOTIDE SEQUENCE [LARGE SCALE GENOMIC DNA]</scope>
    <source>
        <strain evidence="12 13">AAU 773</strain>
    </source>
</reference>
<feature type="compositionally biased region" description="Polar residues" evidence="9">
    <location>
        <begin position="423"/>
        <end position="434"/>
    </location>
</feature>
<dbReference type="Proteomes" id="UP001390339">
    <property type="component" value="Unassembled WGS sequence"/>
</dbReference>